<protein>
    <submittedName>
        <fullName evidence="7">FAD/NAD-binding domain-containing protein</fullName>
    </submittedName>
</protein>
<dbReference type="Pfam" id="PF01494">
    <property type="entry name" value="FAD_binding_3"/>
    <property type="match status" value="1"/>
</dbReference>
<evidence type="ECO:0000256" key="1">
    <source>
        <dbReference type="ARBA" id="ARBA00005706"/>
    </source>
</evidence>
<dbReference type="PANTHER" id="PTHR43747:SF5">
    <property type="entry name" value="FAD-BINDING DOMAIN-CONTAINING PROTEIN"/>
    <property type="match status" value="1"/>
</dbReference>
<reference evidence="7" key="1">
    <citation type="submission" date="2023-03" db="EMBL/GenBank/DDBJ databases">
        <title>Massive genome expansion in bonnet fungi (Mycena s.s.) driven by repeated elements and novel gene families across ecological guilds.</title>
        <authorList>
            <consortium name="Lawrence Berkeley National Laboratory"/>
            <person name="Harder C.B."/>
            <person name="Miyauchi S."/>
            <person name="Viragh M."/>
            <person name="Kuo A."/>
            <person name="Thoen E."/>
            <person name="Andreopoulos B."/>
            <person name="Lu D."/>
            <person name="Skrede I."/>
            <person name="Drula E."/>
            <person name="Henrissat B."/>
            <person name="Morin E."/>
            <person name="Kohler A."/>
            <person name="Barry K."/>
            <person name="LaButti K."/>
            <person name="Morin E."/>
            <person name="Salamov A."/>
            <person name="Lipzen A."/>
            <person name="Mereny Z."/>
            <person name="Hegedus B."/>
            <person name="Baldrian P."/>
            <person name="Stursova M."/>
            <person name="Weitz H."/>
            <person name="Taylor A."/>
            <person name="Grigoriev I.V."/>
            <person name="Nagy L.G."/>
            <person name="Martin F."/>
            <person name="Kauserud H."/>
        </authorList>
    </citation>
    <scope>NUCLEOTIDE SEQUENCE</scope>
    <source>
        <strain evidence="7">CBHHK182m</strain>
    </source>
</reference>
<evidence type="ECO:0000313" key="7">
    <source>
        <dbReference type="EMBL" id="KAJ7756324.1"/>
    </source>
</evidence>
<dbReference type="PANTHER" id="PTHR43747">
    <property type="entry name" value="FAD-BINDING PROTEIN"/>
    <property type="match status" value="1"/>
</dbReference>
<comment type="catalytic activity">
    <reaction evidence="5">
        <text>melleolide F + FADH2 + chloride + O2 = 6'-chloromelleolide F + FAD + 2 H2O + H(+)</text>
        <dbReference type="Rhea" id="RHEA:67160"/>
        <dbReference type="ChEBI" id="CHEBI:15377"/>
        <dbReference type="ChEBI" id="CHEBI:15378"/>
        <dbReference type="ChEBI" id="CHEBI:15379"/>
        <dbReference type="ChEBI" id="CHEBI:17996"/>
        <dbReference type="ChEBI" id="CHEBI:57692"/>
        <dbReference type="ChEBI" id="CHEBI:58307"/>
        <dbReference type="ChEBI" id="CHEBI:167712"/>
        <dbReference type="ChEBI" id="CHEBI:167713"/>
    </reaction>
    <physiologicalReaction direction="left-to-right" evidence="5">
        <dbReference type="Rhea" id="RHEA:67161"/>
    </physiologicalReaction>
</comment>
<evidence type="ECO:0000256" key="2">
    <source>
        <dbReference type="ARBA" id="ARBA00022630"/>
    </source>
</evidence>
<comment type="similarity">
    <text evidence="1">Belongs to the flavin-dependent halogenase family.</text>
</comment>
<organism evidence="7 8">
    <name type="scientific">Mycena metata</name>
    <dbReference type="NCBI Taxonomy" id="1033252"/>
    <lineage>
        <taxon>Eukaryota</taxon>
        <taxon>Fungi</taxon>
        <taxon>Dikarya</taxon>
        <taxon>Basidiomycota</taxon>
        <taxon>Agaricomycotina</taxon>
        <taxon>Agaricomycetes</taxon>
        <taxon>Agaricomycetidae</taxon>
        <taxon>Agaricales</taxon>
        <taxon>Marasmiineae</taxon>
        <taxon>Mycenaceae</taxon>
        <taxon>Mycena</taxon>
    </lineage>
</organism>
<evidence type="ECO:0000259" key="6">
    <source>
        <dbReference type="Pfam" id="PF01494"/>
    </source>
</evidence>
<dbReference type="InterPro" id="IPR002938">
    <property type="entry name" value="FAD-bd"/>
</dbReference>
<keyword evidence="3" id="KW-0274">FAD</keyword>
<keyword evidence="4" id="KW-0560">Oxidoreductase</keyword>
<evidence type="ECO:0000256" key="3">
    <source>
        <dbReference type="ARBA" id="ARBA00022827"/>
    </source>
</evidence>
<proteinExistence type="inferred from homology"/>
<dbReference type="GO" id="GO:0140907">
    <property type="term" value="F:flavin-dependent halogenase activity"/>
    <property type="evidence" value="ECO:0007669"/>
    <property type="project" value="UniProtKB-ARBA"/>
</dbReference>
<keyword evidence="8" id="KW-1185">Reference proteome</keyword>
<dbReference type="InterPro" id="IPR050816">
    <property type="entry name" value="Flavin-dep_Halogenase_NPB"/>
</dbReference>
<dbReference type="Proteomes" id="UP001215598">
    <property type="component" value="Unassembled WGS sequence"/>
</dbReference>
<name>A0AAD7NDH2_9AGAR</name>
<comment type="caution">
    <text evidence="7">The sequence shown here is derived from an EMBL/GenBank/DDBJ whole genome shotgun (WGS) entry which is preliminary data.</text>
</comment>
<sequence length="505" mass="55477">MNTVPLKTTVLVIGGGPGGSYASTVLTREGIDVVLLEAAKHPREHVGESMLPSLRHFLQFIDLEETWIAHGFKHKPGACFRFAQDDVDYFTDFSTLGPGRTTWNVVRSETDEMLLRHAASQGVQVFEETRVESLEFEGSGDPTSSRPISATWTRKSGESGSIAFDWLVDASGRGGLMANKYLKNRIQREALRNVAVYGYWNEVAIFDEGGPRSNAPLFECLADKLGWAWLIPLHNGKTSIGVVMHQDNSILKKKASGLSLEEHYREQLQLAPGIMGLIGSKGTYIPASCKSVGDSSYHAPSYAGNHFRLVGDAAAFIDPLFSSGFHMALMGGLSAASTILASINGEVSETEAQAWHTTKIGVAQTRFLMVVLIAYRQMQSNPAMFGALKAESYGHAYDLFRPVYQGEDDMAPELSKEDDLSGLMDFTRKFFPLVTDDHAPKAADHIVDLHELNLLLDSEGDDARDVMRRLKLSVLRKDTSAEDADTINGYAIRLEKGRLGLTKVD</sequence>
<accession>A0AAD7NDH2</accession>
<evidence type="ECO:0000313" key="8">
    <source>
        <dbReference type="Proteomes" id="UP001215598"/>
    </source>
</evidence>
<gene>
    <name evidence="7" type="ORF">B0H16DRAFT_1886072</name>
</gene>
<dbReference type="PRINTS" id="PR00420">
    <property type="entry name" value="RNGMNOXGNASE"/>
</dbReference>
<dbReference type="InterPro" id="IPR036188">
    <property type="entry name" value="FAD/NAD-bd_sf"/>
</dbReference>
<keyword evidence="2" id="KW-0285">Flavoprotein</keyword>
<dbReference type="EMBL" id="JARKIB010000047">
    <property type="protein sequence ID" value="KAJ7756324.1"/>
    <property type="molecule type" value="Genomic_DNA"/>
</dbReference>
<dbReference type="SUPFAM" id="SSF51905">
    <property type="entry name" value="FAD/NAD(P)-binding domain"/>
    <property type="match status" value="1"/>
</dbReference>
<dbReference type="GO" id="GO:0071949">
    <property type="term" value="F:FAD binding"/>
    <property type="evidence" value="ECO:0007669"/>
    <property type="project" value="InterPro"/>
</dbReference>
<dbReference type="Gene3D" id="3.50.50.60">
    <property type="entry name" value="FAD/NAD(P)-binding domain"/>
    <property type="match status" value="1"/>
</dbReference>
<feature type="domain" description="FAD-binding" evidence="6">
    <location>
        <begin position="7"/>
        <end position="357"/>
    </location>
</feature>
<evidence type="ECO:0000256" key="4">
    <source>
        <dbReference type="ARBA" id="ARBA00023002"/>
    </source>
</evidence>
<dbReference type="AlphaFoldDB" id="A0AAD7NDH2"/>
<dbReference type="GO" id="GO:0044550">
    <property type="term" value="P:secondary metabolite biosynthetic process"/>
    <property type="evidence" value="ECO:0007669"/>
    <property type="project" value="UniProtKB-ARBA"/>
</dbReference>
<evidence type="ECO:0000256" key="5">
    <source>
        <dbReference type="ARBA" id="ARBA00049364"/>
    </source>
</evidence>